<gene>
    <name evidence="2" type="ORF">Phou_094900</name>
</gene>
<protein>
    <submittedName>
        <fullName evidence="2">Uncharacterized protein</fullName>
    </submittedName>
</protein>
<name>A0A6V8KPH6_9ACTN</name>
<dbReference type="Proteomes" id="UP000482800">
    <property type="component" value="Unassembled WGS sequence"/>
</dbReference>
<proteinExistence type="predicted"/>
<feature type="compositionally biased region" description="Basic and acidic residues" evidence="1">
    <location>
        <begin position="203"/>
        <end position="214"/>
    </location>
</feature>
<evidence type="ECO:0000313" key="3">
    <source>
        <dbReference type="Proteomes" id="UP000482800"/>
    </source>
</evidence>
<reference evidence="2 3" key="1">
    <citation type="submission" date="2020-03" db="EMBL/GenBank/DDBJ databases">
        <title>Whole genome shotgun sequence of Phytohabitans houttuyneae NBRC 108639.</title>
        <authorList>
            <person name="Komaki H."/>
            <person name="Tamura T."/>
        </authorList>
    </citation>
    <scope>NUCLEOTIDE SEQUENCE [LARGE SCALE GENOMIC DNA]</scope>
    <source>
        <strain evidence="2 3">NBRC 108639</strain>
    </source>
</reference>
<organism evidence="2 3">
    <name type="scientific">Phytohabitans houttuyneae</name>
    <dbReference type="NCBI Taxonomy" id="1076126"/>
    <lineage>
        <taxon>Bacteria</taxon>
        <taxon>Bacillati</taxon>
        <taxon>Actinomycetota</taxon>
        <taxon>Actinomycetes</taxon>
        <taxon>Micromonosporales</taxon>
        <taxon>Micromonosporaceae</taxon>
    </lineage>
</organism>
<evidence type="ECO:0000313" key="2">
    <source>
        <dbReference type="EMBL" id="GFJ85310.1"/>
    </source>
</evidence>
<accession>A0A6V8KPH6</accession>
<feature type="region of interest" description="Disordered" evidence="1">
    <location>
        <begin position="203"/>
        <end position="227"/>
    </location>
</feature>
<evidence type="ECO:0000256" key="1">
    <source>
        <dbReference type="SAM" id="MobiDB-lite"/>
    </source>
</evidence>
<dbReference type="AlphaFoldDB" id="A0A6V8KPH6"/>
<sequence>MRAHRAALGERQRDVAGTGADGVHLAGEAAGVDVAGAGARVEVSGDLGDRHVAGAGLHLDGAGGLGDADAARAGPQVHGGHTAQGEVARAELAADGDPLRGHDLVVDGAEAAALGVELERRPVDLVRRGRLVTPIPHDAPDVDLLRVARADRDVAGARLDDDLLDRHLLGVAVVQAGLCDVVAANQAGHGDDAEHREQLSWIHDEHATGGRPRDTSGAVTERTLSTW</sequence>
<dbReference type="EMBL" id="BLPF01000004">
    <property type="protein sequence ID" value="GFJ85310.1"/>
    <property type="molecule type" value="Genomic_DNA"/>
</dbReference>
<comment type="caution">
    <text evidence="2">The sequence shown here is derived from an EMBL/GenBank/DDBJ whole genome shotgun (WGS) entry which is preliminary data.</text>
</comment>
<reference evidence="2 3" key="2">
    <citation type="submission" date="2020-03" db="EMBL/GenBank/DDBJ databases">
        <authorList>
            <person name="Ichikawa N."/>
            <person name="Kimura A."/>
            <person name="Kitahashi Y."/>
            <person name="Uohara A."/>
        </authorList>
    </citation>
    <scope>NUCLEOTIDE SEQUENCE [LARGE SCALE GENOMIC DNA]</scope>
    <source>
        <strain evidence="2 3">NBRC 108639</strain>
    </source>
</reference>
<keyword evidence="3" id="KW-1185">Reference proteome</keyword>